<evidence type="ECO:0000313" key="32">
    <source>
        <dbReference type="EMBL" id="RED53659.1"/>
    </source>
</evidence>
<dbReference type="PANTHER" id="PTHR32282">
    <property type="entry name" value="BINDING PROTEIN TRANSPEPTIDASE, PUTATIVE-RELATED"/>
    <property type="match status" value="1"/>
</dbReference>
<evidence type="ECO:0000256" key="3">
    <source>
        <dbReference type="ARBA" id="ARBA00007090"/>
    </source>
</evidence>
<keyword evidence="33" id="KW-1185">Reference proteome</keyword>
<proteinExistence type="inferred from homology"/>
<evidence type="ECO:0000256" key="26">
    <source>
        <dbReference type="ARBA" id="ARBA00060592"/>
    </source>
</evidence>
<evidence type="ECO:0000256" key="21">
    <source>
        <dbReference type="ARBA" id="ARBA00023268"/>
    </source>
</evidence>
<comment type="catalytic activity">
    <reaction evidence="25">
        <text>[GlcNAc-(1-&gt;4)-Mur2Ac(oyl-L-Ala-gamma-D-Glu-L-Lys-D-Ala-D-Ala)](n)-di-trans,octa-cis-undecaprenyl diphosphate + beta-D-GlcNAc-(1-&gt;4)-Mur2Ac(oyl-L-Ala-gamma-D-Glu-L-Lys-D-Ala-D-Ala)-di-trans,octa-cis-undecaprenyl diphosphate = [GlcNAc-(1-&gt;4)-Mur2Ac(oyl-L-Ala-gamma-D-Glu-L-Lys-D-Ala-D-Ala)](n+1)-di-trans,octa-cis-undecaprenyl diphosphate + di-trans,octa-cis-undecaprenyl diphosphate + H(+)</text>
        <dbReference type="Rhea" id="RHEA:23708"/>
        <dbReference type="Rhea" id="RHEA-COMP:9602"/>
        <dbReference type="Rhea" id="RHEA-COMP:9603"/>
        <dbReference type="ChEBI" id="CHEBI:15378"/>
        <dbReference type="ChEBI" id="CHEBI:58405"/>
        <dbReference type="ChEBI" id="CHEBI:60033"/>
        <dbReference type="ChEBI" id="CHEBI:78435"/>
        <dbReference type="EC" id="2.4.99.28"/>
    </reaction>
</comment>
<evidence type="ECO:0000256" key="8">
    <source>
        <dbReference type="ARBA" id="ARBA00022519"/>
    </source>
</evidence>
<evidence type="ECO:0000313" key="33">
    <source>
        <dbReference type="Proteomes" id="UP000256845"/>
    </source>
</evidence>
<keyword evidence="13 28" id="KW-0812">Transmembrane</keyword>
<evidence type="ECO:0000256" key="24">
    <source>
        <dbReference type="ARBA" id="ARBA00044770"/>
    </source>
</evidence>
<comment type="catalytic activity">
    <reaction evidence="23">
        <text>Preferential cleavage: (Ac)2-L-Lys-D-Ala-|-D-Ala. Also transpeptidation of peptidyl-alanyl moieties that are N-acyl substituents of D-alanine.</text>
        <dbReference type="EC" id="3.4.16.4"/>
    </reaction>
</comment>
<dbReference type="EMBL" id="QRDW01000001">
    <property type="protein sequence ID" value="RED53659.1"/>
    <property type="molecule type" value="Genomic_DNA"/>
</dbReference>
<organism evidence="32 33">
    <name type="scientific">Aestuariispira insulae</name>
    <dbReference type="NCBI Taxonomy" id="1461337"/>
    <lineage>
        <taxon>Bacteria</taxon>
        <taxon>Pseudomonadati</taxon>
        <taxon>Pseudomonadota</taxon>
        <taxon>Alphaproteobacteria</taxon>
        <taxon>Rhodospirillales</taxon>
        <taxon>Kiloniellaceae</taxon>
        <taxon>Aestuariispira</taxon>
    </lineage>
</organism>
<evidence type="ECO:0000259" key="29">
    <source>
        <dbReference type="Pfam" id="PF00905"/>
    </source>
</evidence>
<evidence type="ECO:0000256" key="4">
    <source>
        <dbReference type="ARBA" id="ARBA00007739"/>
    </source>
</evidence>
<dbReference type="GO" id="GO:0046677">
    <property type="term" value="P:response to antibiotic"/>
    <property type="evidence" value="ECO:0007669"/>
    <property type="project" value="UniProtKB-KW"/>
</dbReference>
<feature type="domain" description="Penicillin-binding protein OB-like" evidence="31">
    <location>
        <begin position="324"/>
        <end position="445"/>
    </location>
</feature>
<evidence type="ECO:0000256" key="7">
    <source>
        <dbReference type="ARBA" id="ARBA00022475"/>
    </source>
</evidence>
<dbReference type="Gene3D" id="1.10.3810.10">
    <property type="entry name" value="Biosynthetic peptidoglycan transglycosylase-like"/>
    <property type="match status" value="1"/>
</dbReference>
<keyword evidence="7" id="KW-1003">Cell membrane</keyword>
<dbReference type="InterPro" id="IPR050396">
    <property type="entry name" value="Glycosyltr_51/Transpeptidase"/>
</dbReference>
<dbReference type="Proteomes" id="UP000256845">
    <property type="component" value="Unassembled WGS sequence"/>
</dbReference>
<dbReference type="SUPFAM" id="SSF53955">
    <property type="entry name" value="Lysozyme-like"/>
    <property type="match status" value="1"/>
</dbReference>
<feature type="transmembrane region" description="Helical" evidence="28">
    <location>
        <begin position="7"/>
        <end position="33"/>
    </location>
</feature>
<dbReference type="AlphaFoldDB" id="A0A3D9HW66"/>
<evidence type="ECO:0000256" key="1">
    <source>
        <dbReference type="ARBA" id="ARBA00004249"/>
    </source>
</evidence>
<evidence type="ECO:0000256" key="2">
    <source>
        <dbReference type="ARBA" id="ARBA00004752"/>
    </source>
</evidence>
<keyword evidence="20" id="KW-0046">Antibiotic resistance</keyword>
<evidence type="ECO:0000259" key="30">
    <source>
        <dbReference type="Pfam" id="PF00912"/>
    </source>
</evidence>
<dbReference type="Gene3D" id="2.40.50.140">
    <property type="entry name" value="Nucleic acid-binding proteins"/>
    <property type="match status" value="1"/>
</dbReference>
<evidence type="ECO:0000256" key="12">
    <source>
        <dbReference type="ARBA" id="ARBA00022679"/>
    </source>
</evidence>
<keyword evidence="17" id="KW-0573">Peptidoglycan synthesis</keyword>
<evidence type="ECO:0000256" key="9">
    <source>
        <dbReference type="ARBA" id="ARBA00022645"/>
    </source>
</evidence>
<keyword evidence="12" id="KW-0808">Transferase</keyword>
<evidence type="ECO:0000256" key="19">
    <source>
        <dbReference type="ARBA" id="ARBA00023136"/>
    </source>
</evidence>
<keyword evidence="18 28" id="KW-1133">Transmembrane helix</keyword>
<comment type="pathway">
    <text evidence="2">Cell wall biogenesis; peptidoglycan biosynthesis.</text>
</comment>
<keyword evidence="21" id="KW-0511">Multifunctional enzyme</keyword>
<dbReference type="InterPro" id="IPR001460">
    <property type="entry name" value="PCN-bd_Tpept"/>
</dbReference>
<evidence type="ECO:0000256" key="18">
    <source>
        <dbReference type="ARBA" id="ARBA00022989"/>
    </source>
</evidence>
<dbReference type="InterPro" id="IPR023346">
    <property type="entry name" value="Lysozyme-like_dom_sf"/>
</dbReference>
<evidence type="ECO:0000256" key="17">
    <source>
        <dbReference type="ARBA" id="ARBA00022984"/>
    </source>
</evidence>
<evidence type="ECO:0000256" key="16">
    <source>
        <dbReference type="ARBA" id="ARBA00022968"/>
    </source>
</evidence>
<evidence type="ECO:0000256" key="14">
    <source>
        <dbReference type="ARBA" id="ARBA00022801"/>
    </source>
</evidence>
<keyword evidence="14" id="KW-0378">Hydrolase</keyword>
<comment type="pathway">
    <text evidence="26">Glycan biosynthesis.</text>
</comment>
<keyword evidence="11" id="KW-0328">Glycosyltransferase</keyword>
<dbReference type="SUPFAM" id="SSF56601">
    <property type="entry name" value="beta-lactamase/transpeptidase-like"/>
    <property type="match status" value="1"/>
</dbReference>
<gene>
    <name evidence="32" type="ORF">DFP90_101451</name>
</gene>
<dbReference type="GO" id="GO:0030288">
    <property type="term" value="C:outer membrane-bounded periplasmic space"/>
    <property type="evidence" value="ECO:0007669"/>
    <property type="project" value="TreeGrafter"/>
</dbReference>
<dbReference type="GO" id="GO:0008955">
    <property type="term" value="F:peptidoglycan glycosyltransferase activity"/>
    <property type="evidence" value="ECO:0007669"/>
    <property type="project" value="UniProtKB-EC"/>
</dbReference>
<keyword evidence="19 28" id="KW-0472">Membrane</keyword>
<keyword evidence="16" id="KW-0735">Signal-anchor</keyword>
<evidence type="ECO:0000256" key="28">
    <source>
        <dbReference type="SAM" id="Phobius"/>
    </source>
</evidence>
<evidence type="ECO:0000256" key="23">
    <source>
        <dbReference type="ARBA" id="ARBA00034000"/>
    </source>
</evidence>
<name>A0A3D9HW66_9PROT</name>
<keyword evidence="15" id="KW-0133">Cell shape</keyword>
<accession>A0A3D9HW66</accession>
<dbReference type="GO" id="GO:0009002">
    <property type="term" value="F:serine-type D-Ala-D-Ala carboxypeptidase activity"/>
    <property type="evidence" value="ECO:0007669"/>
    <property type="project" value="UniProtKB-EC"/>
</dbReference>
<dbReference type="GO" id="GO:0008658">
    <property type="term" value="F:penicillin binding"/>
    <property type="evidence" value="ECO:0007669"/>
    <property type="project" value="InterPro"/>
</dbReference>
<dbReference type="Pfam" id="PF00905">
    <property type="entry name" value="Transpeptidase"/>
    <property type="match status" value="1"/>
</dbReference>
<evidence type="ECO:0000256" key="25">
    <source>
        <dbReference type="ARBA" id="ARBA00049902"/>
    </source>
</evidence>
<dbReference type="UniPathway" id="UPA00219"/>
<dbReference type="FunFam" id="1.10.3810.10:FF:000003">
    <property type="entry name" value="Penicillin-binding protein 1a"/>
    <property type="match status" value="1"/>
</dbReference>
<dbReference type="GO" id="GO:0008360">
    <property type="term" value="P:regulation of cell shape"/>
    <property type="evidence" value="ECO:0007669"/>
    <property type="project" value="UniProtKB-KW"/>
</dbReference>
<evidence type="ECO:0000256" key="10">
    <source>
        <dbReference type="ARBA" id="ARBA00022670"/>
    </source>
</evidence>
<dbReference type="InterPro" id="IPR012340">
    <property type="entry name" value="NA-bd_OB-fold"/>
</dbReference>
<dbReference type="Gene3D" id="3.40.710.10">
    <property type="entry name" value="DD-peptidase/beta-lactamase superfamily"/>
    <property type="match status" value="1"/>
</dbReference>
<comment type="subcellular location">
    <subcellularLocation>
        <location evidence="1">Cell inner membrane</location>
        <topology evidence="1">Single-pass type II membrane protein</topology>
    </subcellularLocation>
</comment>
<protein>
    <recommendedName>
        <fullName evidence="6">Penicillin-binding protein 1A</fullName>
        <ecNumber evidence="24">2.4.99.28</ecNumber>
        <ecNumber evidence="5">3.4.16.4</ecNumber>
    </recommendedName>
</protein>
<dbReference type="Pfam" id="PF17092">
    <property type="entry name" value="PCB_OB"/>
    <property type="match status" value="1"/>
</dbReference>
<evidence type="ECO:0000256" key="27">
    <source>
        <dbReference type="SAM" id="MobiDB-lite"/>
    </source>
</evidence>
<dbReference type="GO" id="GO:0071555">
    <property type="term" value="P:cell wall organization"/>
    <property type="evidence" value="ECO:0007669"/>
    <property type="project" value="UniProtKB-KW"/>
</dbReference>
<feature type="domain" description="Penicillin-binding protein transpeptidase" evidence="29">
    <location>
        <begin position="447"/>
        <end position="745"/>
    </location>
</feature>
<dbReference type="EC" id="2.4.99.28" evidence="24"/>
<keyword evidence="10" id="KW-0645">Protease</keyword>
<evidence type="ECO:0000256" key="13">
    <source>
        <dbReference type="ARBA" id="ARBA00022692"/>
    </source>
</evidence>
<dbReference type="NCBIfam" id="TIGR02074">
    <property type="entry name" value="PBP_1a_fam"/>
    <property type="match status" value="1"/>
</dbReference>
<dbReference type="InterPro" id="IPR031376">
    <property type="entry name" value="PCB_OB"/>
</dbReference>
<evidence type="ECO:0000256" key="11">
    <source>
        <dbReference type="ARBA" id="ARBA00022676"/>
    </source>
</evidence>
<evidence type="ECO:0000256" key="6">
    <source>
        <dbReference type="ARBA" id="ARBA00018638"/>
    </source>
</evidence>
<dbReference type="PANTHER" id="PTHR32282:SF27">
    <property type="entry name" value="PENICILLIN-BINDING PROTEIN 1A"/>
    <property type="match status" value="1"/>
</dbReference>
<dbReference type="OrthoDB" id="9766909at2"/>
<evidence type="ECO:0000256" key="20">
    <source>
        <dbReference type="ARBA" id="ARBA00023251"/>
    </source>
</evidence>
<dbReference type="GO" id="GO:0005886">
    <property type="term" value="C:plasma membrane"/>
    <property type="evidence" value="ECO:0007669"/>
    <property type="project" value="UniProtKB-SubCell"/>
</dbReference>
<dbReference type="RefSeq" id="WP_115934779.1">
    <property type="nucleotide sequence ID" value="NZ_QRDW01000001.1"/>
</dbReference>
<evidence type="ECO:0000256" key="5">
    <source>
        <dbReference type="ARBA" id="ARBA00012448"/>
    </source>
</evidence>
<feature type="region of interest" description="Disordered" evidence="27">
    <location>
        <begin position="802"/>
        <end position="827"/>
    </location>
</feature>
<dbReference type="InterPro" id="IPR012338">
    <property type="entry name" value="Beta-lactam/transpept-like"/>
</dbReference>
<evidence type="ECO:0000256" key="22">
    <source>
        <dbReference type="ARBA" id="ARBA00023316"/>
    </source>
</evidence>
<keyword evidence="22" id="KW-0961">Cell wall biogenesis/degradation</keyword>
<dbReference type="InterPro" id="IPR036950">
    <property type="entry name" value="PBP_transglycosylase"/>
</dbReference>
<dbReference type="GO" id="GO:0009252">
    <property type="term" value="P:peptidoglycan biosynthetic process"/>
    <property type="evidence" value="ECO:0007669"/>
    <property type="project" value="UniProtKB-UniPathway"/>
</dbReference>
<dbReference type="EC" id="3.4.16.4" evidence="5"/>
<dbReference type="GO" id="GO:0006508">
    <property type="term" value="P:proteolysis"/>
    <property type="evidence" value="ECO:0007669"/>
    <property type="project" value="UniProtKB-KW"/>
</dbReference>
<evidence type="ECO:0000256" key="15">
    <source>
        <dbReference type="ARBA" id="ARBA00022960"/>
    </source>
</evidence>
<comment type="similarity">
    <text evidence="4">In the N-terminal section; belongs to the glycosyltransferase 51 family.</text>
</comment>
<evidence type="ECO:0000259" key="31">
    <source>
        <dbReference type="Pfam" id="PF17092"/>
    </source>
</evidence>
<comment type="caution">
    <text evidence="32">The sequence shown here is derived from an EMBL/GenBank/DDBJ whole genome shotgun (WGS) entry which is preliminary data.</text>
</comment>
<keyword evidence="8" id="KW-0997">Cell inner membrane</keyword>
<dbReference type="Pfam" id="PF00912">
    <property type="entry name" value="Transgly"/>
    <property type="match status" value="1"/>
</dbReference>
<sequence>MRFLLKFFIFLFSMAVLAGIVGVGGGLYALWYYGKGLPDYKQLADYQPPTATRIHAGDGQLIKEYAREQRVFVPIQSIPKEIIHGFVAAEDQNFFWHYGVDPLALARAVATNVVYYFENRRFIGASTITQQVAKNFLLTNEVSITRKAKEAILAFRIERALSKDRILELYLNEIYLGYGSFGVAAAALNYFDKSLSELTTAEIAYLAALPKAPNNYHPIRRTREAIERRNWVISRMEEEGYITKLSAARARAEDLVVQPRSDIQPVDAKYFVEEVRRELADHYGERGVTEGGLSVRTTLDPALQSLAQKSLRQGLEDYDRRHGYRGPVTQLDMTGNWAGALKEVKLPDGVRGWDLAVVNGYEGKTTNITLADGRIGTIPFAEIRWARKALEDQRVGGTVKKPGDVYQPGDVVLVETVTEGPPPKKGEPPVLYPENSYALRQIPEVDGALVALDPHTGRVYAMAGGWSYERSEFNRATQAKRQPGSAFKPFVYLAALDKGYTPATMILDAPFVLDQGPGLPKWKPANFSKKFYGPSPMRVGIEKSRNLMTVRLAQAIGMDTVADYAERFHIAEDMPEQLSMALGAASVSLIDMTAAYGMLVNGGKEITPTVIDRVQDRLGRTIYKHDPRDCTNCTVLHWEGQDVPRIRDNRSQLTDPASAYQVVTMLEGVVQRGTGRRIREVGKPLGGKTGTTNDSRDTWFVGFSPDLAVGVFIGFDTPIPLGRNPWGGQETGSSVAAPVFKAFMQEALADKPAIPFRTPEGIRMVRIDAETGKLATSGSQRIISEAFKPGTEPGIGSQAVFIDGSDEDEDSETAPMRAKSGTQRGVY</sequence>
<feature type="domain" description="Glycosyl transferase family 51" evidence="30">
    <location>
        <begin position="59"/>
        <end position="236"/>
    </location>
</feature>
<dbReference type="InterPro" id="IPR001264">
    <property type="entry name" value="Glyco_trans_51"/>
</dbReference>
<comment type="similarity">
    <text evidence="3">In the C-terminal section; belongs to the transpeptidase family.</text>
</comment>
<keyword evidence="9" id="KW-0121">Carboxypeptidase</keyword>
<reference evidence="32 33" key="1">
    <citation type="submission" date="2018-07" db="EMBL/GenBank/DDBJ databases">
        <title>Genomic Encyclopedia of Type Strains, Phase III (KMG-III): the genomes of soil and plant-associated and newly described type strains.</title>
        <authorList>
            <person name="Whitman W."/>
        </authorList>
    </citation>
    <scope>NUCLEOTIDE SEQUENCE [LARGE SCALE GENOMIC DNA]</scope>
    <source>
        <strain evidence="32 33">CECT 8488</strain>
    </source>
</reference>